<feature type="compositionally biased region" description="Basic and acidic residues" evidence="1">
    <location>
        <begin position="540"/>
        <end position="551"/>
    </location>
</feature>
<comment type="caution">
    <text evidence="3">The sequence shown here is derived from an EMBL/GenBank/DDBJ whole genome shotgun (WGS) entry which is preliminary data.</text>
</comment>
<dbReference type="OrthoDB" id="5813749at2759"/>
<accession>A0A9Q1C9C1</accession>
<dbReference type="Proteomes" id="UP001152320">
    <property type="component" value="Chromosome 5"/>
</dbReference>
<keyword evidence="4" id="KW-1185">Reference proteome</keyword>
<dbReference type="InterPro" id="IPR038765">
    <property type="entry name" value="Papain-like_cys_pep_sf"/>
</dbReference>
<dbReference type="SUPFAM" id="SSF54001">
    <property type="entry name" value="Cysteine proteinases"/>
    <property type="match status" value="1"/>
</dbReference>
<organism evidence="3 4">
    <name type="scientific">Holothuria leucospilota</name>
    <name type="common">Black long sea cucumber</name>
    <name type="synonym">Mertensiothuria leucospilota</name>
    <dbReference type="NCBI Taxonomy" id="206669"/>
    <lineage>
        <taxon>Eukaryota</taxon>
        <taxon>Metazoa</taxon>
        <taxon>Echinodermata</taxon>
        <taxon>Eleutherozoa</taxon>
        <taxon>Echinozoa</taxon>
        <taxon>Holothuroidea</taxon>
        <taxon>Aspidochirotacea</taxon>
        <taxon>Aspidochirotida</taxon>
        <taxon>Holothuriidae</taxon>
        <taxon>Holothuria</taxon>
    </lineage>
</organism>
<protein>
    <recommendedName>
        <fullName evidence="2">OTU domain-containing protein</fullName>
    </recommendedName>
</protein>
<dbReference type="InterPro" id="IPR003323">
    <property type="entry name" value="OTU_dom"/>
</dbReference>
<sequence>MPKTKRKSHQQRKTLIKKSVQHLRQMKVSPSGKVEKEQILEHDSNHRGHNSQVHLVNIENNQLLHFFPVDSTWANAVAETLGLDNIPQSHTTKATSYISSPLTSTITASPSAIHRIQGDGNCFFRSLSYLILESEAKHHIFRDLTVKAIQKNHLPSKALTVQQYIQTSKMSHNNTWATEVEILAAASLLQTDIYVFALSGHHWKWLRYPQSGSLSTEVNSTKRAIYLVNTNSDHYDIVHSINCPTKTTQQLIEEELQRQCIWQQQKIVQHPDNMCRMRKLRASSRKYQAKERAQNLERIRNLRSNDKFHMQEVQNNAKRMKNTRSIPAYSHKERQNNITRIQNLRSNESYSQKENKKNVRRMKKIRATETYSQNEKQHNLTRMKIMRANEIYSQKEKQNNLSRMKTIRANETYSKNEKQHNLTRIKSTKTNEIYSQKEKQHNLKRMKITRANDIYSQKEKQNNKSRIKTIRANKAYSRKEREQNKSRTKRIRAGKTFAQKESEINVSCMYKMQSKETYAERERYMNKKRMQSLRAVKQSHQKEKLQNQKHM</sequence>
<name>A0A9Q1C9C1_HOLLE</name>
<dbReference type="AlphaFoldDB" id="A0A9Q1C9C1"/>
<evidence type="ECO:0000259" key="2">
    <source>
        <dbReference type="PROSITE" id="PS50802"/>
    </source>
</evidence>
<dbReference type="Gene3D" id="3.90.70.80">
    <property type="match status" value="1"/>
</dbReference>
<evidence type="ECO:0000256" key="1">
    <source>
        <dbReference type="SAM" id="MobiDB-lite"/>
    </source>
</evidence>
<dbReference type="EMBL" id="JAIZAY010000005">
    <property type="protein sequence ID" value="KAJ8041126.1"/>
    <property type="molecule type" value="Genomic_DNA"/>
</dbReference>
<dbReference type="Pfam" id="PF02338">
    <property type="entry name" value="OTU"/>
    <property type="match status" value="1"/>
</dbReference>
<reference evidence="3" key="1">
    <citation type="submission" date="2021-10" db="EMBL/GenBank/DDBJ databases">
        <title>Tropical sea cucumber genome reveals ecological adaptation and Cuvierian tubules defense mechanism.</title>
        <authorList>
            <person name="Chen T."/>
        </authorList>
    </citation>
    <scope>NUCLEOTIDE SEQUENCE</scope>
    <source>
        <strain evidence="3">Nanhai2018</strain>
        <tissue evidence="3">Muscle</tissue>
    </source>
</reference>
<evidence type="ECO:0000313" key="4">
    <source>
        <dbReference type="Proteomes" id="UP001152320"/>
    </source>
</evidence>
<dbReference type="PANTHER" id="PTHR12419:SF7">
    <property type="entry name" value="OTU DOMAIN-CONTAINING PROTEIN 3"/>
    <property type="match status" value="1"/>
</dbReference>
<gene>
    <name evidence="3" type="ORF">HOLleu_11855</name>
</gene>
<dbReference type="InterPro" id="IPR050704">
    <property type="entry name" value="Peptidase_C85-like"/>
</dbReference>
<feature type="region of interest" description="Disordered" evidence="1">
    <location>
        <begin position="532"/>
        <end position="551"/>
    </location>
</feature>
<evidence type="ECO:0000313" key="3">
    <source>
        <dbReference type="EMBL" id="KAJ8041126.1"/>
    </source>
</evidence>
<dbReference type="PROSITE" id="PS50802">
    <property type="entry name" value="OTU"/>
    <property type="match status" value="1"/>
</dbReference>
<dbReference type="CDD" id="cd22755">
    <property type="entry name" value="OTU_CeDUB-like"/>
    <property type="match status" value="1"/>
</dbReference>
<dbReference type="GO" id="GO:0016579">
    <property type="term" value="P:protein deubiquitination"/>
    <property type="evidence" value="ECO:0007669"/>
    <property type="project" value="TreeGrafter"/>
</dbReference>
<dbReference type="GO" id="GO:0004843">
    <property type="term" value="F:cysteine-type deubiquitinase activity"/>
    <property type="evidence" value="ECO:0007669"/>
    <property type="project" value="TreeGrafter"/>
</dbReference>
<dbReference type="PANTHER" id="PTHR12419">
    <property type="entry name" value="OTU DOMAIN CONTAINING PROTEIN"/>
    <property type="match status" value="1"/>
</dbReference>
<feature type="domain" description="OTU" evidence="2">
    <location>
        <begin position="111"/>
        <end position="241"/>
    </location>
</feature>
<proteinExistence type="predicted"/>